<evidence type="ECO:0000313" key="8">
    <source>
        <dbReference type="Proteomes" id="UP001359886"/>
    </source>
</evidence>
<feature type="domain" description="Enoyl reductase (ER)" evidence="6">
    <location>
        <begin position="11"/>
        <end position="321"/>
    </location>
</feature>
<evidence type="ECO:0000256" key="2">
    <source>
        <dbReference type="ARBA" id="ARBA00008072"/>
    </source>
</evidence>
<dbReference type="Gene3D" id="3.40.50.720">
    <property type="entry name" value="NAD(P)-binding Rossmann-like Domain"/>
    <property type="match status" value="1"/>
</dbReference>
<dbReference type="InterPro" id="IPR011032">
    <property type="entry name" value="GroES-like_sf"/>
</dbReference>
<dbReference type="SMART" id="SM00829">
    <property type="entry name" value="PKS_ER"/>
    <property type="match status" value="1"/>
</dbReference>
<organism evidence="7 8">
    <name type="scientific">Elongatibacter sediminis</name>
    <dbReference type="NCBI Taxonomy" id="3119006"/>
    <lineage>
        <taxon>Bacteria</taxon>
        <taxon>Pseudomonadati</taxon>
        <taxon>Pseudomonadota</taxon>
        <taxon>Gammaproteobacteria</taxon>
        <taxon>Chromatiales</taxon>
        <taxon>Wenzhouxiangellaceae</taxon>
        <taxon>Elongatibacter</taxon>
    </lineage>
</organism>
<dbReference type="EMBL" id="JAZHOG010000001">
    <property type="protein sequence ID" value="MEJ8566244.1"/>
    <property type="molecule type" value="Genomic_DNA"/>
</dbReference>
<dbReference type="CDD" id="cd08255">
    <property type="entry name" value="2-desacetyl-2-hydroxyethyl_bacteriochlorophyllide_like"/>
    <property type="match status" value="1"/>
</dbReference>
<evidence type="ECO:0000313" key="7">
    <source>
        <dbReference type="EMBL" id="MEJ8566244.1"/>
    </source>
</evidence>
<dbReference type="Gene3D" id="3.90.180.10">
    <property type="entry name" value="Medium-chain alcohol dehydrogenases, catalytic domain"/>
    <property type="match status" value="2"/>
</dbReference>
<comment type="cofactor">
    <cofactor evidence="1">
        <name>Zn(2+)</name>
        <dbReference type="ChEBI" id="CHEBI:29105"/>
    </cofactor>
</comment>
<dbReference type="PANTHER" id="PTHR43350:SF19">
    <property type="entry name" value="D-GULOSIDE 3-DEHYDROGENASE"/>
    <property type="match status" value="1"/>
</dbReference>
<sequence>MARRIIFPRRGEVALVDFEPGSPAPGEVRVATRYSLMSIGTETTILHARYASDSHFARMFSFPQIKTGVQAVGRVEAVGEDVDEFQPGDRVFMRQAHGSHQVLPAAACSRVPAAMDSRQACWAGLAKTAFRAAWAAPFVRGGHVLIIGAGPVGQMALRWAHAARCATIAVADLADFRLGHARRGGATRTFTGPVTDHRDAIGALFEGGGPPVTVDTTGNAEVFRQALSVTARYGKVVLLGDTGYPGRQCLTSDLMTKGLTVQATHDSHDRDGWTQRRIDRLFFDCVRRGRFELRGLITRVFAPDDCAQAYALAESDRGTALGLLFDWSGD</sequence>
<accession>A0AAW9RAR5</accession>
<dbReference type="AlphaFoldDB" id="A0AAW9RAR5"/>
<evidence type="ECO:0000256" key="3">
    <source>
        <dbReference type="ARBA" id="ARBA00022723"/>
    </source>
</evidence>
<evidence type="ECO:0000256" key="4">
    <source>
        <dbReference type="ARBA" id="ARBA00022833"/>
    </source>
</evidence>
<gene>
    <name evidence="7" type="ORF">V3330_01295</name>
</gene>
<dbReference type="GO" id="GO:0046872">
    <property type="term" value="F:metal ion binding"/>
    <property type="evidence" value="ECO:0007669"/>
    <property type="project" value="UniProtKB-KW"/>
</dbReference>
<reference evidence="7 8" key="1">
    <citation type="submission" date="2024-02" db="EMBL/GenBank/DDBJ databases">
        <title>A novel Wenzhouxiangellaceae bacterium, isolated from coastal sediments.</title>
        <authorList>
            <person name="Du Z.-J."/>
            <person name="Ye Y.-Q."/>
            <person name="Zhang X.-Y."/>
        </authorList>
    </citation>
    <scope>NUCLEOTIDE SEQUENCE [LARGE SCALE GENOMIC DNA]</scope>
    <source>
        <strain evidence="7 8">CH-27</strain>
    </source>
</reference>
<keyword evidence="3" id="KW-0479">Metal-binding</keyword>
<comment type="caution">
    <text evidence="7">The sequence shown here is derived from an EMBL/GenBank/DDBJ whole genome shotgun (WGS) entry which is preliminary data.</text>
</comment>
<dbReference type="GO" id="GO:0016491">
    <property type="term" value="F:oxidoreductase activity"/>
    <property type="evidence" value="ECO:0007669"/>
    <property type="project" value="UniProtKB-KW"/>
</dbReference>
<keyword evidence="4" id="KW-0862">Zinc</keyword>
<evidence type="ECO:0000256" key="5">
    <source>
        <dbReference type="ARBA" id="ARBA00023002"/>
    </source>
</evidence>
<proteinExistence type="inferred from homology"/>
<dbReference type="SUPFAM" id="SSF50129">
    <property type="entry name" value="GroES-like"/>
    <property type="match status" value="1"/>
</dbReference>
<dbReference type="Pfam" id="PF08240">
    <property type="entry name" value="ADH_N"/>
    <property type="match status" value="1"/>
</dbReference>
<dbReference type="InterPro" id="IPR013149">
    <property type="entry name" value="ADH-like_C"/>
</dbReference>
<name>A0AAW9RAR5_9GAMM</name>
<dbReference type="Pfam" id="PF00107">
    <property type="entry name" value="ADH_zinc_N"/>
    <property type="match status" value="1"/>
</dbReference>
<dbReference type="PANTHER" id="PTHR43350">
    <property type="entry name" value="NAD-DEPENDENT ALCOHOL DEHYDROGENASE"/>
    <property type="match status" value="1"/>
</dbReference>
<evidence type="ECO:0000259" key="6">
    <source>
        <dbReference type="SMART" id="SM00829"/>
    </source>
</evidence>
<dbReference type="InterPro" id="IPR020843">
    <property type="entry name" value="ER"/>
</dbReference>
<dbReference type="InterPro" id="IPR036291">
    <property type="entry name" value="NAD(P)-bd_dom_sf"/>
</dbReference>
<dbReference type="SUPFAM" id="SSF51735">
    <property type="entry name" value="NAD(P)-binding Rossmann-fold domains"/>
    <property type="match status" value="1"/>
</dbReference>
<dbReference type="InterPro" id="IPR013154">
    <property type="entry name" value="ADH-like_N"/>
</dbReference>
<dbReference type="Proteomes" id="UP001359886">
    <property type="component" value="Unassembled WGS sequence"/>
</dbReference>
<comment type="similarity">
    <text evidence="2">Belongs to the zinc-containing alcohol dehydrogenase family.</text>
</comment>
<keyword evidence="5" id="KW-0560">Oxidoreductase</keyword>
<keyword evidence="8" id="KW-1185">Reference proteome</keyword>
<protein>
    <submittedName>
        <fullName evidence="7">Zinc-binding dehydrogenase</fullName>
    </submittedName>
</protein>
<dbReference type="RefSeq" id="WP_354693567.1">
    <property type="nucleotide sequence ID" value="NZ_JAZHOG010000001.1"/>
</dbReference>
<evidence type="ECO:0000256" key="1">
    <source>
        <dbReference type="ARBA" id="ARBA00001947"/>
    </source>
</evidence>